<evidence type="ECO:0000256" key="3">
    <source>
        <dbReference type="SAM" id="Phobius"/>
    </source>
</evidence>
<keyword evidence="2" id="KW-0479">Metal-binding</keyword>
<dbReference type="GO" id="GO:0046872">
    <property type="term" value="F:metal ion binding"/>
    <property type="evidence" value="ECO:0007669"/>
    <property type="project" value="UniProtKB-KW"/>
</dbReference>
<dbReference type="AlphaFoldDB" id="A0A3Q2PXH6"/>
<feature type="transmembrane region" description="Helical" evidence="3">
    <location>
        <begin position="65"/>
        <end position="83"/>
    </location>
</feature>
<proteinExistence type="predicted"/>
<dbReference type="Pfam" id="PF13613">
    <property type="entry name" value="HTH_Tnp_4"/>
    <property type="match status" value="1"/>
</dbReference>
<evidence type="ECO:0000256" key="1">
    <source>
        <dbReference type="ARBA" id="ARBA00001968"/>
    </source>
</evidence>
<feature type="domain" description="Transposase Helix-turn-helix" evidence="5">
    <location>
        <begin position="110"/>
        <end position="161"/>
    </location>
</feature>
<dbReference type="InterPro" id="IPR027805">
    <property type="entry name" value="Transposase_HTH_dom"/>
</dbReference>
<evidence type="ECO:0000259" key="4">
    <source>
        <dbReference type="Pfam" id="PF13359"/>
    </source>
</evidence>
<sequence>MLDGHDNKTVDKSCQTDTKCEEMTRLKVENHILKKKLSNFDLLTATTQQKPFFSVDDVKNDDKQFQFYTGLTWIQFMALWNFLGPAKDDLTYYKSSKPEKSPSERPGVKRKLDPINELFLTLIRLRSGLLLNDLAYRFGISVSLVSKIVMTWIQFLYLELSKLKKPMFATRETVARTLPSCFKKFDGIRTIIDCTEFFVEQASNFEQQDNFCSSYKSRRIYKVLIAVSPSGSIMFVSDAYEGSISDVEIVKQSGFLDHLKAGDLVVAGKGFTIRDILKEKGVNLHTLPSLKGRKKLTPGEEIYTKQMARVRLHVKRSVESIKKFRLLGKVIPLSLQPLFSKMVFVAGCLVNFQEPAAT</sequence>
<feature type="transmembrane region" description="Helical" evidence="3">
    <location>
        <begin position="134"/>
        <end position="158"/>
    </location>
</feature>
<dbReference type="Proteomes" id="UP000265000">
    <property type="component" value="Unplaced"/>
</dbReference>
<feature type="domain" description="DDE Tnp4" evidence="4">
    <location>
        <begin position="192"/>
        <end position="351"/>
    </location>
</feature>
<dbReference type="Ensembl" id="ENSFHET00000034209.1">
    <property type="protein sequence ID" value="ENSFHEP00000018007.1"/>
    <property type="gene ID" value="ENSFHEG00000019802.1"/>
</dbReference>
<keyword evidence="7" id="KW-1185">Reference proteome</keyword>
<reference evidence="6" key="2">
    <citation type="submission" date="2025-09" db="UniProtKB">
        <authorList>
            <consortium name="Ensembl"/>
        </authorList>
    </citation>
    <scope>IDENTIFICATION</scope>
</reference>
<comment type="cofactor">
    <cofactor evidence="1">
        <name>a divalent metal cation</name>
        <dbReference type="ChEBI" id="CHEBI:60240"/>
    </cofactor>
</comment>
<evidence type="ECO:0000313" key="6">
    <source>
        <dbReference type="Ensembl" id="ENSFHEP00000018007.1"/>
    </source>
</evidence>
<dbReference type="Pfam" id="PF13359">
    <property type="entry name" value="DDE_Tnp_4"/>
    <property type="match status" value="1"/>
</dbReference>
<dbReference type="STRING" id="8078.ENSFHEP00000018007"/>
<keyword evidence="3" id="KW-0472">Membrane</keyword>
<evidence type="ECO:0000259" key="5">
    <source>
        <dbReference type="Pfam" id="PF13613"/>
    </source>
</evidence>
<keyword evidence="3" id="KW-1133">Transmembrane helix</keyword>
<organism evidence="6 7">
    <name type="scientific">Fundulus heteroclitus</name>
    <name type="common">Killifish</name>
    <name type="synonym">Mummichog</name>
    <dbReference type="NCBI Taxonomy" id="8078"/>
    <lineage>
        <taxon>Eukaryota</taxon>
        <taxon>Metazoa</taxon>
        <taxon>Chordata</taxon>
        <taxon>Craniata</taxon>
        <taxon>Vertebrata</taxon>
        <taxon>Euteleostomi</taxon>
        <taxon>Actinopterygii</taxon>
        <taxon>Neopterygii</taxon>
        <taxon>Teleostei</taxon>
        <taxon>Neoteleostei</taxon>
        <taxon>Acanthomorphata</taxon>
        <taxon>Ovalentaria</taxon>
        <taxon>Atherinomorphae</taxon>
        <taxon>Cyprinodontiformes</taxon>
        <taxon>Fundulidae</taxon>
        <taxon>Fundulus</taxon>
    </lineage>
</organism>
<evidence type="ECO:0000313" key="7">
    <source>
        <dbReference type="Proteomes" id="UP000265000"/>
    </source>
</evidence>
<keyword evidence="3" id="KW-0812">Transmembrane</keyword>
<protein>
    <submittedName>
        <fullName evidence="6">Uncharacterized LOC105924780</fullName>
    </submittedName>
</protein>
<dbReference type="PANTHER" id="PTHR23080">
    <property type="entry name" value="THAP DOMAIN PROTEIN"/>
    <property type="match status" value="1"/>
</dbReference>
<reference evidence="6" key="1">
    <citation type="submission" date="2025-08" db="UniProtKB">
        <authorList>
            <consortium name="Ensembl"/>
        </authorList>
    </citation>
    <scope>IDENTIFICATION</scope>
</reference>
<dbReference type="InterPro" id="IPR027806">
    <property type="entry name" value="HARBI1_dom"/>
</dbReference>
<evidence type="ECO:0000256" key="2">
    <source>
        <dbReference type="ARBA" id="ARBA00022723"/>
    </source>
</evidence>
<dbReference type="PANTHER" id="PTHR23080:SF141">
    <property type="entry name" value="TRANSPOSASE HELIX-TURN-HELIX DOMAIN-CONTAINING PROTEIN"/>
    <property type="match status" value="1"/>
</dbReference>
<name>A0A3Q2PXH6_FUNHE</name>
<dbReference type="GeneTree" id="ENSGT00940000164656"/>
<accession>A0A3Q2PXH6</accession>